<keyword evidence="2 6" id="KW-1133">Transmembrane helix</keyword>
<evidence type="ECO:0000256" key="2">
    <source>
        <dbReference type="ARBA" id="ARBA00022989"/>
    </source>
</evidence>
<evidence type="ECO:0000256" key="6">
    <source>
        <dbReference type="SAM" id="Phobius"/>
    </source>
</evidence>
<dbReference type="InterPro" id="IPR035658">
    <property type="entry name" value="TrbF"/>
</dbReference>
<feature type="transmembrane region" description="Helical" evidence="6">
    <location>
        <begin position="16"/>
        <end position="37"/>
    </location>
</feature>
<evidence type="ECO:0000259" key="7">
    <source>
        <dbReference type="Pfam" id="PF04335"/>
    </source>
</evidence>
<evidence type="ECO:0000256" key="1">
    <source>
        <dbReference type="ARBA" id="ARBA00022692"/>
    </source>
</evidence>
<keyword evidence="1 6" id="KW-0812">Transmembrane</keyword>
<feature type="domain" description="Bacterial virulence protein VirB8" evidence="7">
    <location>
        <begin position="67"/>
        <end position="155"/>
    </location>
</feature>
<evidence type="ECO:0000256" key="5">
    <source>
        <dbReference type="SAM" id="MobiDB-lite"/>
    </source>
</evidence>
<gene>
    <name evidence="8" type="ORF">NCTC10684_04564</name>
</gene>
<proteinExistence type="predicted"/>
<sequence length="185" mass="20502">MAKDFGCQPAYTVKGFGILAIQLFDTLMVLAVIIGMARQFSSSSRKALAAKPRASTTSWLSCSPHSGPTDPQIARYLAHFIEQVRSIPADPIIERQNWLRAYASSTDRSAAALNDYVRTNDPFTEVGEQQIAVEVSSVSRASSDSFRVGWTERRCESEKLCDPVLDCDPDQRDPAATRCRKAQRQ</sequence>
<dbReference type="InterPro" id="IPR007430">
    <property type="entry name" value="VirB8"/>
</dbReference>
<dbReference type="AlphaFoldDB" id="A0A380WR44"/>
<dbReference type="CDD" id="cd16425">
    <property type="entry name" value="TrbF"/>
    <property type="match status" value="1"/>
</dbReference>
<reference evidence="8 9" key="1">
    <citation type="submission" date="2018-06" db="EMBL/GenBank/DDBJ databases">
        <authorList>
            <consortium name="Pathogen Informatics"/>
            <person name="Doyle S."/>
        </authorList>
    </citation>
    <scope>NUCLEOTIDE SEQUENCE [LARGE SCALE GENOMIC DNA]</scope>
    <source>
        <strain evidence="8 9">NCTC10684</strain>
    </source>
</reference>
<comment type="subcellular location">
    <subcellularLocation>
        <location evidence="4">Endomembrane system</location>
        <topology evidence="4">Single-pass membrane protein</topology>
    </subcellularLocation>
</comment>
<protein>
    <submittedName>
        <fullName evidence="8">Conjugal transfer protein TrbF</fullName>
    </submittedName>
</protein>
<dbReference type="Pfam" id="PF04335">
    <property type="entry name" value="VirB8"/>
    <property type="match status" value="1"/>
</dbReference>
<dbReference type="GO" id="GO:0016020">
    <property type="term" value="C:membrane"/>
    <property type="evidence" value="ECO:0007669"/>
    <property type="project" value="InterPro"/>
</dbReference>
<dbReference type="GO" id="GO:0012505">
    <property type="term" value="C:endomembrane system"/>
    <property type="evidence" value="ECO:0007669"/>
    <property type="project" value="UniProtKB-SubCell"/>
</dbReference>
<dbReference type="EMBL" id="UFSM01000001">
    <property type="protein sequence ID" value="SUU91301.1"/>
    <property type="molecule type" value="Genomic_DNA"/>
</dbReference>
<dbReference type="SUPFAM" id="SSF54427">
    <property type="entry name" value="NTF2-like"/>
    <property type="match status" value="1"/>
</dbReference>
<accession>A0A380WR44</accession>
<evidence type="ECO:0000256" key="3">
    <source>
        <dbReference type="ARBA" id="ARBA00023136"/>
    </source>
</evidence>
<evidence type="ECO:0000313" key="8">
    <source>
        <dbReference type="EMBL" id="SUU91301.1"/>
    </source>
</evidence>
<evidence type="ECO:0000256" key="4">
    <source>
        <dbReference type="ARBA" id="ARBA00037847"/>
    </source>
</evidence>
<organism evidence="8 9">
    <name type="scientific">Aminobacter aminovorans</name>
    <name type="common">Chelatobacter heintzii</name>
    <dbReference type="NCBI Taxonomy" id="83263"/>
    <lineage>
        <taxon>Bacteria</taxon>
        <taxon>Pseudomonadati</taxon>
        <taxon>Pseudomonadota</taxon>
        <taxon>Alphaproteobacteria</taxon>
        <taxon>Hyphomicrobiales</taxon>
        <taxon>Phyllobacteriaceae</taxon>
        <taxon>Aminobacter</taxon>
    </lineage>
</organism>
<dbReference type="InterPro" id="IPR032710">
    <property type="entry name" value="NTF2-like_dom_sf"/>
</dbReference>
<evidence type="ECO:0000313" key="9">
    <source>
        <dbReference type="Proteomes" id="UP000254701"/>
    </source>
</evidence>
<feature type="region of interest" description="Disordered" evidence="5">
    <location>
        <begin position="166"/>
        <end position="185"/>
    </location>
</feature>
<name>A0A380WR44_AMIAI</name>
<dbReference type="Proteomes" id="UP000254701">
    <property type="component" value="Unassembled WGS sequence"/>
</dbReference>
<keyword evidence="3 6" id="KW-0472">Membrane</keyword>